<accession>A0ABS2PHH0</accession>
<evidence type="ECO:0000313" key="2">
    <source>
        <dbReference type="Proteomes" id="UP000741863"/>
    </source>
</evidence>
<proteinExistence type="predicted"/>
<comment type="caution">
    <text evidence="1">The sequence shown here is derived from an EMBL/GenBank/DDBJ whole genome shotgun (WGS) entry which is preliminary data.</text>
</comment>
<name>A0ABS2PHH0_9BACL</name>
<gene>
    <name evidence="1" type="ORF">JOD17_004021</name>
</gene>
<evidence type="ECO:0000313" key="1">
    <source>
        <dbReference type="EMBL" id="MBM7634894.1"/>
    </source>
</evidence>
<protein>
    <submittedName>
        <fullName evidence="1">Uncharacterized protein</fullName>
    </submittedName>
</protein>
<sequence>MWASSVIMDRESVERIPKAVCMLFYPHVEKSFAVDAPVDKRKAKGMNTHTYLAAHGFSDIQLLQRND</sequence>
<keyword evidence="2" id="KW-1185">Reference proteome</keyword>
<dbReference type="EMBL" id="JAFBEC010000018">
    <property type="protein sequence ID" value="MBM7634894.1"/>
    <property type="molecule type" value="Genomic_DNA"/>
</dbReference>
<dbReference type="RefSeq" id="WP_204699646.1">
    <property type="nucleotide sequence ID" value="NZ_JAFBEC010000018.1"/>
</dbReference>
<dbReference type="Proteomes" id="UP000741863">
    <property type="component" value="Unassembled WGS sequence"/>
</dbReference>
<organism evidence="1 2">
    <name type="scientific">Geomicrobium sediminis</name>
    <dbReference type="NCBI Taxonomy" id="1347788"/>
    <lineage>
        <taxon>Bacteria</taxon>
        <taxon>Bacillati</taxon>
        <taxon>Bacillota</taxon>
        <taxon>Bacilli</taxon>
        <taxon>Bacillales</taxon>
        <taxon>Geomicrobium</taxon>
    </lineage>
</organism>
<reference evidence="1 2" key="1">
    <citation type="submission" date="2021-01" db="EMBL/GenBank/DDBJ databases">
        <title>Genomic Encyclopedia of Type Strains, Phase IV (KMG-IV): sequencing the most valuable type-strain genomes for metagenomic binning, comparative biology and taxonomic classification.</title>
        <authorList>
            <person name="Goeker M."/>
        </authorList>
    </citation>
    <scope>NUCLEOTIDE SEQUENCE [LARGE SCALE GENOMIC DNA]</scope>
    <source>
        <strain evidence="1 2">DSM 25540</strain>
    </source>
</reference>